<proteinExistence type="predicted"/>
<evidence type="ECO:0000313" key="1">
    <source>
        <dbReference type="EMBL" id="MBM6912002.1"/>
    </source>
</evidence>
<organism evidence="1 2">
    <name type="scientific">Veillonella magna</name>
    <dbReference type="NCBI Taxonomy" id="464322"/>
    <lineage>
        <taxon>Bacteria</taxon>
        <taxon>Bacillati</taxon>
        <taxon>Bacillota</taxon>
        <taxon>Negativicutes</taxon>
        <taxon>Veillonellales</taxon>
        <taxon>Veillonellaceae</taxon>
        <taxon>Veillonella</taxon>
    </lineage>
</organism>
<evidence type="ECO:0000313" key="2">
    <source>
        <dbReference type="Proteomes" id="UP000707138"/>
    </source>
</evidence>
<reference evidence="1 2" key="1">
    <citation type="journal article" date="2021" name="Sci. Rep.">
        <title>The distribution of antibiotic resistance genes in chicken gut microbiota commensals.</title>
        <authorList>
            <person name="Juricova H."/>
            <person name="Matiasovicova J."/>
            <person name="Kubasova T."/>
            <person name="Cejkova D."/>
            <person name="Rychlik I."/>
        </authorList>
    </citation>
    <scope>NUCLEOTIDE SEQUENCE [LARGE SCALE GENOMIC DNA]</scope>
    <source>
        <strain evidence="1 2">An537</strain>
    </source>
</reference>
<comment type="caution">
    <text evidence="1">The sequence shown here is derived from an EMBL/GenBank/DDBJ whole genome shotgun (WGS) entry which is preliminary data.</text>
</comment>
<protein>
    <submittedName>
        <fullName evidence="1">Uncharacterized protein</fullName>
    </submittedName>
</protein>
<name>A0ABS2GET5_9FIRM</name>
<keyword evidence="2" id="KW-1185">Reference proteome</keyword>
<dbReference type="Proteomes" id="UP000707138">
    <property type="component" value="Unassembled WGS sequence"/>
</dbReference>
<gene>
    <name evidence="1" type="ORF">H6A01_01490</name>
</gene>
<sequence length="499" mass="56249">MTKEIESLIARFEAIGLRGVAIINELLRFRALDQMISASAEVREWGITADKLYTLAKQSTEEEFGPITYSENDFGALYGPSFVVELMDVISETGYLEGIDAGRQWTVPMKDIIEEHKHTDGIILFAYIEEYAALAEDILQELPADRLIFYTPSESCYALFKKLYPLAPITNEWPEDVIFDHIVAASTGIFQAPVKMMEEVASRVMNITEVGTAHYFIPLAAVQDQVGMNRMAIQYMLLQRRLESVREWAPLGAVEFFYTNRDIKKVALEIREIMNDSWRSTPFIALPHEVLASMDTFSVVQYGLSLCGFIPALNPQDTAMGDDGFMKNDGRLPLYMRRVFEAYKATRLEVERKKGRVDLKITQVEGLAPDTAMSEEQFATAVAAESKDDGVAYWMFTNPVAAYIWYAYFKSEEGSKILTTLSHMVLTTEALLQLMGSCRRRIIKKNALAVLEERFEKGRSAYKDALAQADATWGAELEAMAKVILPEAPEVPAEDTDNK</sequence>
<accession>A0ABS2GET5</accession>
<dbReference type="RefSeq" id="WP_205087306.1">
    <property type="nucleotide sequence ID" value="NZ_JACJLA010000002.1"/>
</dbReference>
<dbReference type="EMBL" id="JACJLA010000002">
    <property type="protein sequence ID" value="MBM6912002.1"/>
    <property type="molecule type" value="Genomic_DNA"/>
</dbReference>